<accession>A0AAV0V237</accession>
<dbReference type="InterPro" id="IPR059104">
    <property type="entry name" value="Beta-prop_EIPR1-like"/>
</dbReference>
<feature type="domain" description="EIPR1-like beta-propeller" evidence="6">
    <location>
        <begin position="8"/>
        <end position="313"/>
    </location>
</feature>
<evidence type="ECO:0000256" key="4">
    <source>
        <dbReference type="PROSITE-ProRule" id="PRU00221"/>
    </source>
</evidence>
<evidence type="ECO:0000256" key="3">
    <source>
        <dbReference type="ARBA" id="ARBA00022737"/>
    </source>
</evidence>
<feature type="compositionally biased region" description="Acidic residues" evidence="5">
    <location>
        <begin position="102"/>
        <end position="111"/>
    </location>
</feature>
<name>A0AAV0V237_HYABA</name>
<dbReference type="SUPFAM" id="SSF50978">
    <property type="entry name" value="WD40 repeat-like"/>
    <property type="match status" value="1"/>
</dbReference>
<protein>
    <recommendedName>
        <fullName evidence="6">EIPR1-like beta-propeller domain-containing protein</fullName>
    </recommendedName>
</protein>
<sequence length="394" mass="43096">MQRGGACSFSFGCQIRTLEPVPTEKDRALFFLGTSALNQSNNIHVVEVTDNGSTVGTRQVLRHPGEVLALVPNPQDRQLLLTCSKARGQPAQVLLWRLPDEETSGEGDLEEAEARASAPTATSGKAQEMEQLAAFPVQRLPVSEYERSTTVAWETTTDTPTVASAHETLLRTWRVSGSSVDALDRLELDGSMLGGSTKRAASALAWDPHHALQLTFALGGSVRTWDVRAKKDSVRVQDAHPSATLALDFNPNKPYALATGGDDGKLKFWDLRYARKPVLTLNAHSHWVWSTRYHPQYDQLVLSGSSDATVALWRVSSVSSLPLVELDDRDLMDETAGGAPVVDTLIRRVEDHEDAVYAARWAAGGDAWLFASVSYDGRLAINHVPSTEKYKILL</sequence>
<evidence type="ECO:0000256" key="2">
    <source>
        <dbReference type="ARBA" id="ARBA00022574"/>
    </source>
</evidence>
<dbReference type="PANTHER" id="PTHR14205:SF15">
    <property type="entry name" value="EARP AND GARP COMPLEX-INTERACTING PROTEIN 1"/>
    <property type="match status" value="1"/>
</dbReference>
<feature type="repeat" description="WD" evidence="4">
    <location>
        <begin position="237"/>
        <end position="272"/>
    </location>
</feature>
<comment type="caution">
    <text evidence="7">The sequence shown here is derived from an EMBL/GenBank/DDBJ whole genome shotgun (WGS) entry which is preliminary data.</text>
</comment>
<feature type="repeat" description="WD" evidence="4">
    <location>
        <begin position="281"/>
        <end position="323"/>
    </location>
</feature>
<evidence type="ECO:0000256" key="5">
    <source>
        <dbReference type="SAM" id="MobiDB-lite"/>
    </source>
</evidence>
<reference evidence="7" key="1">
    <citation type="submission" date="2022-12" db="EMBL/GenBank/DDBJ databases">
        <authorList>
            <person name="Webb A."/>
        </authorList>
    </citation>
    <scope>NUCLEOTIDE SEQUENCE</scope>
    <source>
        <strain evidence="7">Hp1</strain>
    </source>
</reference>
<dbReference type="SMART" id="SM00320">
    <property type="entry name" value="WD40"/>
    <property type="match status" value="4"/>
</dbReference>
<dbReference type="Proteomes" id="UP001162031">
    <property type="component" value="Unassembled WGS sequence"/>
</dbReference>
<comment type="similarity">
    <text evidence="1">Belongs to the WD repeat EIPR1 family.</text>
</comment>
<dbReference type="InterPro" id="IPR015943">
    <property type="entry name" value="WD40/YVTN_repeat-like_dom_sf"/>
</dbReference>
<dbReference type="PROSITE" id="PS50082">
    <property type="entry name" value="WD_REPEATS_2"/>
    <property type="match status" value="2"/>
</dbReference>
<dbReference type="InterPro" id="IPR040323">
    <property type="entry name" value="EIPR1"/>
</dbReference>
<keyword evidence="3" id="KW-0677">Repeat</keyword>
<proteinExistence type="inferred from homology"/>
<evidence type="ECO:0000256" key="1">
    <source>
        <dbReference type="ARBA" id="ARBA00005672"/>
    </source>
</evidence>
<organism evidence="7 8">
    <name type="scientific">Hyaloperonospora brassicae</name>
    <name type="common">Brassica downy mildew</name>
    <name type="synonym">Peronospora brassicae</name>
    <dbReference type="NCBI Taxonomy" id="162125"/>
    <lineage>
        <taxon>Eukaryota</taxon>
        <taxon>Sar</taxon>
        <taxon>Stramenopiles</taxon>
        <taxon>Oomycota</taxon>
        <taxon>Peronosporomycetes</taxon>
        <taxon>Peronosporales</taxon>
        <taxon>Peronosporaceae</taxon>
        <taxon>Hyaloperonospora</taxon>
    </lineage>
</organism>
<dbReference type="GO" id="GO:0016567">
    <property type="term" value="P:protein ubiquitination"/>
    <property type="evidence" value="ECO:0007669"/>
    <property type="project" value="TreeGrafter"/>
</dbReference>
<feature type="region of interest" description="Disordered" evidence="5">
    <location>
        <begin position="102"/>
        <end position="125"/>
    </location>
</feature>
<dbReference type="InterPro" id="IPR019775">
    <property type="entry name" value="WD40_repeat_CS"/>
</dbReference>
<keyword evidence="8" id="KW-1185">Reference proteome</keyword>
<evidence type="ECO:0000313" key="7">
    <source>
        <dbReference type="EMBL" id="CAI5743147.1"/>
    </source>
</evidence>
<dbReference type="Pfam" id="PF23609">
    <property type="entry name" value="Beta-prop_EIPR1"/>
    <property type="match status" value="1"/>
</dbReference>
<dbReference type="InterPro" id="IPR036322">
    <property type="entry name" value="WD40_repeat_dom_sf"/>
</dbReference>
<evidence type="ECO:0000313" key="8">
    <source>
        <dbReference type="Proteomes" id="UP001162031"/>
    </source>
</evidence>
<gene>
    <name evidence="7" type="ORF">HBR001_LOCUS9327</name>
</gene>
<dbReference type="EMBL" id="CANTFL010001485">
    <property type="protein sequence ID" value="CAI5743147.1"/>
    <property type="molecule type" value="Genomic_DNA"/>
</dbReference>
<dbReference type="AlphaFoldDB" id="A0AAV0V237"/>
<keyword evidence="2 4" id="KW-0853">WD repeat</keyword>
<dbReference type="InterPro" id="IPR001680">
    <property type="entry name" value="WD40_rpt"/>
</dbReference>
<dbReference type="PROSITE" id="PS50294">
    <property type="entry name" value="WD_REPEATS_REGION"/>
    <property type="match status" value="2"/>
</dbReference>
<evidence type="ECO:0000259" key="6">
    <source>
        <dbReference type="Pfam" id="PF23609"/>
    </source>
</evidence>
<dbReference type="PROSITE" id="PS00678">
    <property type="entry name" value="WD_REPEATS_1"/>
    <property type="match status" value="1"/>
</dbReference>
<dbReference type="Gene3D" id="2.130.10.10">
    <property type="entry name" value="YVTN repeat-like/Quinoprotein amine dehydrogenase"/>
    <property type="match status" value="1"/>
</dbReference>
<dbReference type="PANTHER" id="PTHR14205">
    <property type="entry name" value="WD-REPEAT PROTEIN"/>
    <property type="match status" value="1"/>
</dbReference>